<reference evidence="1 2" key="1">
    <citation type="journal article" date="2022" name="Int. J. Syst. Evol. Microbiol.">
        <title>Miniphocaeibacter halophilus sp. nov., an ammonium-tolerant acetate-producing bacterium isolated from a biogas system.</title>
        <authorList>
            <person name="Schnurer A."/>
            <person name="Singh A."/>
            <person name="Bi S."/>
            <person name="Qiao W."/>
            <person name="Westerholm M."/>
        </authorList>
    </citation>
    <scope>NUCLEOTIDE SEQUENCE [LARGE SCALE GENOMIC DNA]</scope>
    <source>
        <strain evidence="1 2">AMB_01</strain>
    </source>
</reference>
<dbReference type="EMBL" id="CP066744">
    <property type="protein sequence ID" value="QQK07260.1"/>
    <property type="molecule type" value="Genomic_DNA"/>
</dbReference>
<keyword evidence="2" id="KW-1185">Reference proteome</keyword>
<organism evidence="1 2">
    <name type="scientific">Miniphocaeibacter halophilus</name>
    <dbReference type="NCBI Taxonomy" id="2931922"/>
    <lineage>
        <taxon>Bacteria</taxon>
        <taxon>Bacillati</taxon>
        <taxon>Bacillota</taxon>
        <taxon>Tissierellia</taxon>
        <taxon>Tissierellales</taxon>
        <taxon>Peptoniphilaceae</taxon>
        <taxon>Miniphocaeibacter</taxon>
    </lineage>
</organism>
<name>A0AC61MRP3_9FIRM</name>
<evidence type="ECO:0000313" key="2">
    <source>
        <dbReference type="Proteomes" id="UP000595814"/>
    </source>
</evidence>
<gene>
    <name evidence="1" type="ORF">JFY71_08010</name>
</gene>
<sequence length="170" mass="19072">MKKIKLSFLLIVSLFIITSCSENETMTSSSSNESTDTSQNITDSTTETDVTEPTSDPNAEGFDIGNLAPDFEVELLSGETVKLSDFKGKAVILNFWATWCSPCKREMPDLQKIQDDYPEEVVVLGISIGEEKPLVEDFVEKNNYTFKIAADENGKNRLPYFSISNYLLFR</sequence>
<proteinExistence type="predicted"/>
<protein>
    <submittedName>
        <fullName evidence="1">TlpA family protein disulfide reductase</fullName>
    </submittedName>
</protein>
<evidence type="ECO:0000313" key="1">
    <source>
        <dbReference type="EMBL" id="QQK07260.1"/>
    </source>
</evidence>
<accession>A0AC61MRP3</accession>
<dbReference type="Proteomes" id="UP000595814">
    <property type="component" value="Chromosome"/>
</dbReference>